<dbReference type="Pfam" id="PF04882">
    <property type="entry name" value="Peroxin-3"/>
    <property type="match status" value="2"/>
</dbReference>
<keyword evidence="3" id="KW-0472">Membrane</keyword>
<gene>
    <name evidence="4" type="ORF">FA09DRAFT_331632</name>
</gene>
<dbReference type="STRING" id="58919.A0A316Z796"/>
<organism evidence="4 5">
    <name type="scientific">Tilletiopsis washingtonensis</name>
    <dbReference type="NCBI Taxonomy" id="58919"/>
    <lineage>
        <taxon>Eukaryota</taxon>
        <taxon>Fungi</taxon>
        <taxon>Dikarya</taxon>
        <taxon>Basidiomycota</taxon>
        <taxon>Ustilaginomycotina</taxon>
        <taxon>Exobasidiomycetes</taxon>
        <taxon>Entylomatales</taxon>
        <taxon>Entylomatales incertae sedis</taxon>
        <taxon>Tilletiopsis</taxon>
    </lineage>
</organism>
<evidence type="ECO:0000313" key="4">
    <source>
        <dbReference type="EMBL" id="PWN96043.1"/>
    </source>
</evidence>
<keyword evidence="5" id="KW-1185">Reference proteome</keyword>
<dbReference type="GO" id="GO:0045046">
    <property type="term" value="P:protein import into peroxisome membrane"/>
    <property type="evidence" value="ECO:0007669"/>
    <property type="project" value="TreeGrafter"/>
</dbReference>
<dbReference type="GO" id="GO:0005778">
    <property type="term" value="C:peroxisomal membrane"/>
    <property type="evidence" value="ECO:0007669"/>
    <property type="project" value="InterPro"/>
</dbReference>
<evidence type="ECO:0000256" key="1">
    <source>
        <dbReference type="SAM" id="Coils"/>
    </source>
</evidence>
<feature type="coiled-coil region" evidence="1">
    <location>
        <begin position="43"/>
        <end position="70"/>
    </location>
</feature>
<feature type="transmembrane region" description="Helical" evidence="3">
    <location>
        <begin position="21"/>
        <end position="43"/>
    </location>
</feature>
<proteinExistence type="predicted"/>
<protein>
    <recommendedName>
        <fullName evidence="6">Peroxin-3</fullName>
    </recommendedName>
</protein>
<feature type="region of interest" description="Disordered" evidence="2">
    <location>
        <begin position="270"/>
        <end position="426"/>
    </location>
</feature>
<keyword evidence="3" id="KW-1133">Transmembrane helix</keyword>
<evidence type="ECO:0000313" key="5">
    <source>
        <dbReference type="Proteomes" id="UP000245946"/>
    </source>
</evidence>
<feature type="compositionally biased region" description="Low complexity" evidence="2">
    <location>
        <begin position="106"/>
        <end position="119"/>
    </location>
</feature>
<dbReference type="InterPro" id="IPR006966">
    <property type="entry name" value="Peroxin-3"/>
</dbReference>
<dbReference type="PANTHER" id="PTHR28080:SF1">
    <property type="entry name" value="PEROXISOMAL BIOGENESIS FACTOR 3"/>
    <property type="match status" value="1"/>
</dbReference>
<feature type="compositionally biased region" description="Basic and acidic residues" evidence="2">
    <location>
        <begin position="393"/>
        <end position="406"/>
    </location>
</feature>
<feature type="region of interest" description="Disordered" evidence="2">
    <location>
        <begin position="485"/>
        <end position="519"/>
    </location>
</feature>
<dbReference type="EMBL" id="KZ819301">
    <property type="protein sequence ID" value="PWN96043.1"/>
    <property type="molecule type" value="Genomic_DNA"/>
</dbReference>
<dbReference type="GO" id="GO:0030674">
    <property type="term" value="F:protein-macromolecule adaptor activity"/>
    <property type="evidence" value="ECO:0007669"/>
    <property type="project" value="TreeGrafter"/>
</dbReference>
<feature type="compositionally biased region" description="Low complexity" evidence="2">
    <location>
        <begin position="149"/>
        <end position="251"/>
    </location>
</feature>
<dbReference type="PANTHER" id="PTHR28080">
    <property type="entry name" value="PEROXISOMAL BIOGENESIS FACTOR 3"/>
    <property type="match status" value="1"/>
</dbReference>
<evidence type="ECO:0000256" key="3">
    <source>
        <dbReference type="SAM" id="Phobius"/>
    </source>
</evidence>
<sequence>MQLPPALSLPSSRTLRTRLRPLVVLGAVAGGAYALVGTAVRVLQESQQRLADERRDRENLKRRFAQNQDDVSFTVLALLPTLAEQLWAQMDVEAVTASLQQGRKLPAPAQPQQIEQPAARQEEPEVEPYATTNGAAEQGAQAEPDARTDSPAAVDAGAEASDAAPAAAEPSAPVEGAAAAATDSEPAASAAASAPLEAQPSSDAAPAAAASAVDVDVAAAAAADTASQPADAAAAPGAEAAAAAADVEAQPEALPKKLRSLSASAAAFVPKGMAQPPALPQEVLSEGKEMVEDKVETLQQEQAQAQGGQGEKPHLNGDAPADEAAPDEQPASEAVGGSALDSIAEPPPPAIPADARLAPPSAAEQRSSGEAAHDAAASTNGTEAPLSNGVAAHEAEADTTAEREDSSPPTPPAVPELNEEEKKEQLRREQRAKLELWNELRIVSISRTLTSLYALVLLTLQTSVQLNVLGRRAYLDSVSALYPRAAPSAPSDGPHQIRLEPGGAGTGADGWGRLDEEEEEKERKETEQLFLTFSWWFLHRGWEEIAALVRESVGEVFGSLPLKTPLSHADFLAHLADVRRRIEYDGDAEAGGLGASMMSDVRSERSGLSSMRRGKRRNFATALYPAGEEAELDVLVRAGAVTRDSSRIPAALRALLDETRDVLESRDFRRVLRLSLSRVFAELDEALRPAFGVAPPKPPGVPSMTLERFREVEEEEEEGKRVRLAALLPAIARQSQLILCAVPNTYAEALADLNELKAWSAIVYTAWDR</sequence>
<evidence type="ECO:0008006" key="6">
    <source>
        <dbReference type="Google" id="ProtNLM"/>
    </source>
</evidence>
<feature type="compositionally biased region" description="Basic and acidic residues" evidence="2">
    <location>
        <begin position="285"/>
        <end position="296"/>
    </location>
</feature>
<reference evidence="4 5" key="1">
    <citation type="journal article" date="2018" name="Mol. Biol. Evol.">
        <title>Broad Genomic Sampling Reveals a Smut Pathogenic Ancestry of the Fungal Clade Ustilaginomycotina.</title>
        <authorList>
            <person name="Kijpornyongpan T."/>
            <person name="Mondo S.J."/>
            <person name="Barry K."/>
            <person name="Sandor L."/>
            <person name="Lee J."/>
            <person name="Lipzen A."/>
            <person name="Pangilinan J."/>
            <person name="LaButti K."/>
            <person name="Hainaut M."/>
            <person name="Henrissat B."/>
            <person name="Grigoriev I.V."/>
            <person name="Spatafora J.W."/>
            <person name="Aime M.C."/>
        </authorList>
    </citation>
    <scope>NUCLEOTIDE SEQUENCE [LARGE SCALE GENOMIC DNA]</scope>
    <source>
        <strain evidence="4 5">MCA 4186</strain>
    </source>
</reference>
<evidence type="ECO:0000256" key="2">
    <source>
        <dbReference type="SAM" id="MobiDB-lite"/>
    </source>
</evidence>
<keyword evidence="1" id="KW-0175">Coiled coil</keyword>
<feature type="region of interest" description="Disordered" evidence="2">
    <location>
        <begin position="103"/>
        <end position="251"/>
    </location>
</feature>
<dbReference type="Proteomes" id="UP000245946">
    <property type="component" value="Unassembled WGS sequence"/>
</dbReference>
<accession>A0A316Z796</accession>
<dbReference type="OrthoDB" id="45930at2759"/>
<name>A0A316Z796_9BASI</name>
<dbReference type="AlphaFoldDB" id="A0A316Z796"/>
<dbReference type="RefSeq" id="XP_025596322.1">
    <property type="nucleotide sequence ID" value="XM_025743108.1"/>
</dbReference>
<dbReference type="GeneID" id="37270652"/>
<keyword evidence="3" id="KW-0812">Transmembrane</keyword>